<sequence>MSVRVFQELISSAGGIGKTSEQVARQTADALISIPQEDDSKIKETEEASKDKAESLTRAFGEALNVAGANAKGEKEAREVERRMETRLRYLAKMYASNKDKQAEEEDEEEEG</sequence>
<evidence type="ECO:0000313" key="2">
    <source>
        <dbReference type="EMBL" id="TET81966.1"/>
    </source>
</evidence>
<protein>
    <submittedName>
        <fullName evidence="2">Uncharacterized protein</fullName>
    </submittedName>
</protein>
<accession>A0A523XRN6</accession>
<evidence type="ECO:0000313" key="3">
    <source>
        <dbReference type="Proteomes" id="UP000315534"/>
    </source>
</evidence>
<feature type="compositionally biased region" description="Basic and acidic residues" evidence="1">
    <location>
        <begin position="38"/>
        <end position="52"/>
    </location>
</feature>
<dbReference type="AlphaFoldDB" id="A0A523XRN6"/>
<dbReference type="Proteomes" id="UP000315534">
    <property type="component" value="Unassembled WGS sequence"/>
</dbReference>
<reference evidence="2 3" key="1">
    <citation type="submission" date="2019-03" db="EMBL/GenBank/DDBJ databases">
        <title>Metabolic potential of uncultured bacteria and archaea associated with petroleum seepage in deep-sea sediments.</title>
        <authorList>
            <person name="Dong X."/>
            <person name="Hubert C."/>
        </authorList>
    </citation>
    <scope>NUCLEOTIDE SEQUENCE [LARGE SCALE GENOMIC DNA]</scope>
    <source>
        <strain evidence="2">E29_bin36</strain>
    </source>
</reference>
<proteinExistence type="predicted"/>
<comment type="caution">
    <text evidence="2">The sequence shown here is derived from an EMBL/GenBank/DDBJ whole genome shotgun (WGS) entry which is preliminary data.</text>
</comment>
<gene>
    <name evidence="2" type="ORF">E3J38_02990</name>
</gene>
<organism evidence="2 3">
    <name type="scientific">candidate division TA06 bacterium</name>
    <dbReference type="NCBI Taxonomy" id="2250710"/>
    <lineage>
        <taxon>Bacteria</taxon>
        <taxon>Bacteria division TA06</taxon>
    </lineage>
</organism>
<name>A0A523XRN6_UNCT6</name>
<evidence type="ECO:0000256" key="1">
    <source>
        <dbReference type="SAM" id="MobiDB-lite"/>
    </source>
</evidence>
<dbReference type="EMBL" id="SOIP01000184">
    <property type="protein sequence ID" value="TET81966.1"/>
    <property type="molecule type" value="Genomic_DNA"/>
</dbReference>
<feature type="region of interest" description="Disordered" evidence="1">
    <location>
        <begin position="31"/>
        <end position="52"/>
    </location>
</feature>